<comment type="subcellular location">
    <subcellularLocation>
        <location evidence="1">Cell envelope</location>
    </subcellularLocation>
</comment>
<dbReference type="Proteomes" id="UP000248079">
    <property type="component" value="Unassembled WGS sequence"/>
</dbReference>
<keyword evidence="2" id="KW-0201">Cytochrome c-type biogenesis</keyword>
<sequence>MYRTIKLFAFMALVTLFSCSEKSDKCILKGQFSEGNGDVIVYPYQEVHSKKEADSLSYTAKIVDGKFEIELDTVLVCRTVIIKIDNQRKIYSLFSEPGVITITEKGGKVLGEGSSLNDEYHRILELVNYEEYNNLRYKKELSASEQALKDAYATNLWKLAKVYPNSIALSNLFYQEYFGADEKILTKVINTFSKEVQKAYYIPKLIVRRDNLLKVAIGQQAPEFSLKNCNGEEISLANYKGKYVLLDFWASWCGPCRAEIPNLKNIYKDAQPKGLEMISISVDENEKAWLKAVEQEQMPWVQVRDTKSVRDKYVLPYIPMIFIIDPSGKIIDKKLHGEHLRKRVEEILK</sequence>
<organism evidence="6 7">
    <name type="scientific">Marinifilum breve</name>
    <dbReference type="NCBI Taxonomy" id="2184082"/>
    <lineage>
        <taxon>Bacteria</taxon>
        <taxon>Pseudomonadati</taxon>
        <taxon>Bacteroidota</taxon>
        <taxon>Bacteroidia</taxon>
        <taxon>Marinilabiliales</taxon>
        <taxon>Marinifilaceae</taxon>
    </lineage>
</organism>
<dbReference type="GO" id="GO:0017004">
    <property type="term" value="P:cytochrome complex assembly"/>
    <property type="evidence" value="ECO:0007669"/>
    <property type="project" value="UniProtKB-KW"/>
</dbReference>
<dbReference type="SUPFAM" id="SSF52833">
    <property type="entry name" value="Thioredoxin-like"/>
    <property type="match status" value="1"/>
</dbReference>
<evidence type="ECO:0000256" key="2">
    <source>
        <dbReference type="ARBA" id="ARBA00022748"/>
    </source>
</evidence>
<evidence type="ECO:0000313" key="6">
    <source>
        <dbReference type="EMBL" id="PXY03235.1"/>
    </source>
</evidence>
<dbReference type="PANTHER" id="PTHR42852">
    <property type="entry name" value="THIOL:DISULFIDE INTERCHANGE PROTEIN DSBE"/>
    <property type="match status" value="1"/>
</dbReference>
<gene>
    <name evidence="6" type="ORF">DF185_03895</name>
</gene>
<dbReference type="InterPro" id="IPR036249">
    <property type="entry name" value="Thioredoxin-like_sf"/>
</dbReference>
<keyword evidence="4" id="KW-0676">Redox-active center</keyword>
<dbReference type="Gene3D" id="3.40.30.10">
    <property type="entry name" value="Glutaredoxin"/>
    <property type="match status" value="1"/>
</dbReference>
<protein>
    <recommendedName>
        <fullName evidence="5">Thioredoxin domain-containing protein</fullName>
    </recommendedName>
</protein>
<keyword evidence="7" id="KW-1185">Reference proteome</keyword>
<dbReference type="PROSITE" id="PS00194">
    <property type="entry name" value="THIOREDOXIN_1"/>
    <property type="match status" value="1"/>
</dbReference>
<dbReference type="EMBL" id="QFLI01000001">
    <property type="protein sequence ID" value="PXY03235.1"/>
    <property type="molecule type" value="Genomic_DNA"/>
</dbReference>
<accession>A0A2V4A2T9</accession>
<dbReference type="GO" id="GO:0016491">
    <property type="term" value="F:oxidoreductase activity"/>
    <property type="evidence" value="ECO:0007669"/>
    <property type="project" value="InterPro"/>
</dbReference>
<dbReference type="InterPro" id="IPR050553">
    <property type="entry name" value="Thioredoxin_ResA/DsbE_sf"/>
</dbReference>
<name>A0A2V4A2T9_9BACT</name>
<dbReference type="CDD" id="cd02966">
    <property type="entry name" value="TlpA_like_family"/>
    <property type="match status" value="1"/>
</dbReference>
<evidence type="ECO:0000259" key="5">
    <source>
        <dbReference type="PROSITE" id="PS51352"/>
    </source>
</evidence>
<dbReference type="OrthoDB" id="9794348at2"/>
<dbReference type="InterPro" id="IPR000866">
    <property type="entry name" value="AhpC/TSA"/>
</dbReference>
<dbReference type="PROSITE" id="PS51257">
    <property type="entry name" value="PROKAR_LIPOPROTEIN"/>
    <property type="match status" value="1"/>
</dbReference>
<reference evidence="6 7" key="1">
    <citation type="submission" date="2018-05" db="EMBL/GenBank/DDBJ databases">
        <title>Marinifilum breve JC075T sp. nov., a marine bacterium isolated from Yongle Blue Hole in the South China Sea.</title>
        <authorList>
            <person name="Fu T."/>
        </authorList>
    </citation>
    <scope>NUCLEOTIDE SEQUENCE [LARGE SCALE GENOMIC DNA]</scope>
    <source>
        <strain evidence="6 7">JC075</strain>
    </source>
</reference>
<dbReference type="Pfam" id="PF00578">
    <property type="entry name" value="AhpC-TSA"/>
    <property type="match status" value="1"/>
</dbReference>
<feature type="domain" description="Thioredoxin" evidence="5">
    <location>
        <begin position="215"/>
        <end position="349"/>
    </location>
</feature>
<dbReference type="PANTHER" id="PTHR42852:SF6">
    <property type="entry name" value="THIOL:DISULFIDE INTERCHANGE PROTEIN DSBE"/>
    <property type="match status" value="1"/>
</dbReference>
<evidence type="ECO:0000256" key="1">
    <source>
        <dbReference type="ARBA" id="ARBA00004196"/>
    </source>
</evidence>
<proteinExistence type="predicted"/>
<dbReference type="RefSeq" id="WP_110359391.1">
    <property type="nucleotide sequence ID" value="NZ_QFLI01000001.1"/>
</dbReference>
<dbReference type="AlphaFoldDB" id="A0A2V4A2T9"/>
<evidence type="ECO:0000256" key="3">
    <source>
        <dbReference type="ARBA" id="ARBA00023157"/>
    </source>
</evidence>
<dbReference type="PROSITE" id="PS51352">
    <property type="entry name" value="THIOREDOXIN_2"/>
    <property type="match status" value="1"/>
</dbReference>
<dbReference type="InterPro" id="IPR013766">
    <property type="entry name" value="Thioredoxin_domain"/>
</dbReference>
<dbReference type="InterPro" id="IPR017937">
    <property type="entry name" value="Thioredoxin_CS"/>
</dbReference>
<evidence type="ECO:0000313" key="7">
    <source>
        <dbReference type="Proteomes" id="UP000248079"/>
    </source>
</evidence>
<evidence type="ECO:0000256" key="4">
    <source>
        <dbReference type="ARBA" id="ARBA00023284"/>
    </source>
</evidence>
<dbReference type="GO" id="GO:0016209">
    <property type="term" value="F:antioxidant activity"/>
    <property type="evidence" value="ECO:0007669"/>
    <property type="project" value="InterPro"/>
</dbReference>
<dbReference type="GO" id="GO:0030313">
    <property type="term" value="C:cell envelope"/>
    <property type="evidence" value="ECO:0007669"/>
    <property type="project" value="UniProtKB-SubCell"/>
</dbReference>
<comment type="caution">
    <text evidence="6">The sequence shown here is derived from an EMBL/GenBank/DDBJ whole genome shotgun (WGS) entry which is preliminary data.</text>
</comment>
<keyword evidence="3" id="KW-1015">Disulfide bond</keyword>